<dbReference type="OrthoDB" id="4725692at2"/>
<protein>
    <submittedName>
        <fullName evidence="3">Putative lyase</fullName>
    </submittedName>
</protein>
<dbReference type="STRING" id="1122214.Mame_01703"/>
<dbReference type="Pfam" id="PF00903">
    <property type="entry name" value="Glyoxalase"/>
    <property type="match status" value="1"/>
</dbReference>
<evidence type="ECO:0000259" key="2">
    <source>
        <dbReference type="PROSITE" id="PS51819"/>
    </source>
</evidence>
<feature type="domain" description="VOC" evidence="2">
    <location>
        <begin position="4"/>
        <end position="132"/>
    </location>
</feature>
<dbReference type="GO" id="GO:0004493">
    <property type="term" value="F:methylmalonyl-CoA epimerase activity"/>
    <property type="evidence" value="ECO:0007669"/>
    <property type="project" value="TreeGrafter"/>
</dbReference>
<dbReference type="GO" id="GO:0046491">
    <property type="term" value="P:L-methylmalonyl-CoA metabolic process"/>
    <property type="evidence" value="ECO:0007669"/>
    <property type="project" value="TreeGrafter"/>
</dbReference>
<dbReference type="SUPFAM" id="SSF54593">
    <property type="entry name" value="Glyoxalase/Bleomycin resistance protein/Dihydroxybiphenyl dioxygenase"/>
    <property type="match status" value="1"/>
</dbReference>
<dbReference type="EMBL" id="CP020330">
    <property type="protein sequence ID" value="AQZ51050.1"/>
    <property type="molecule type" value="Genomic_DNA"/>
</dbReference>
<dbReference type="PANTHER" id="PTHR43048:SF3">
    <property type="entry name" value="METHYLMALONYL-COA EPIMERASE, MITOCHONDRIAL"/>
    <property type="match status" value="1"/>
</dbReference>
<reference evidence="3 4" key="1">
    <citation type="submission" date="2017-03" db="EMBL/GenBank/DDBJ databases">
        <title>Foreign affairs: Plasmid Transfer between Roseobacters and Rhizobia.</title>
        <authorList>
            <person name="Bartling P."/>
            <person name="Bunk B."/>
            <person name="Overmann J."/>
            <person name="Brinkmann H."/>
            <person name="Petersen J."/>
        </authorList>
    </citation>
    <scope>NUCLEOTIDE SEQUENCE [LARGE SCALE GENOMIC DNA]</scope>
    <source>
        <strain evidence="3 4">MACL11</strain>
    </source>
</reference>
<dbReference type="RefSeq" id="WP_018066143.1">
    <property type="nucleotide sequence ID" value="NZ_AQWH01000020.1"/>
</dbReference>
<keyword evidence="1" id="KW-0479">Metal-binding</keyword>
<dbReference type="KEGG" id="mmed:Mame_01703"/>
<dbReference type="InterPro" id="IPR037523">
    <property type="entry name" value="VOC_core"/>
</dbReference>
<sequence>MLKGFEHVGMTVSNIDKSLNFYVDLLGLKLVVRRKGQDEHGFEFCFLDAGNAMLEMTGPATGALLAEDVAAGRAGLRHLTFCFDDVEALYRKLEEAGVELVEAPRKAYNSDIMTKVAFCRDPDGILIELGER</sequence>
<gene>
    <name evidence="3" type="ORF">Mame_01703</name>
</gene>
<proteinExistence type="predicted"/>
<dbReference type="InterPro" id="IPR029068">
    <property type="entry name" value="Glyas_Bleomycin-R_OHBP_Dase"/>
</dbReference>
<organism evidence="3 4">
    <name type="scientific">Martelella mediterranea DSM 17316</name>
    <dbReference type="NCBI Taxonomy" id="1122214"/>
    <lineage>
        <taxon>Bacteria</taxon>
        <taxon>Pseudomonadati</taxon>
        <taxon>Pseudomonadota</taxon>
        <taxon>Alphaproteobacteria</taxon>
        <taxon>Hyphomicrobiales</taxon>
        <taxon>Aurantimonadaceae</taxon>
        <taxon>Martelella</taxon>
    </lineage>
</organism>
<keyword evidence="4" id="KW-1185">Reference proteome</keyword>
<keyword evidence="3" id="KW-0456">Lyase</keyword>
<dbReference type="PANTHER" id="PTHR43048">
    <property type="entry name" value="METHYLMALONYL-COA EPIMERASE"/>
    <property type="match status" value="1"/>
</dbReference>
<dbReference type="eggNOG" id="COG0346">
    <property type="taxonomic scope" value="Bacteria"/>
</dbReference>
<dbReference type="Gene3D" id="3.10.180.10">
    <property type="entry name" value="2,3-Dihydroxybiphenyl 1,2-Dioxygenase, domain 1"/>
    <property type="match status" value="1"/>
</dbReference>
<dbReference type="GO" id="GO:0016829">
    <property type="term" value="F:lyase activity"/>
    <property type="evidence" value="ECO:0007669"/>
    <property type="project" value="UniProtKB-KW"/>
</dbReference>
<name>A0A1U9Z081_9HYPH</name>
<dbReference type="Proteomes" id="UP000191135">
    <property type="component" value="Chromosome"/>
</dbReference>
<dbReference type="AlphaFoldDB" id="A0A1U9Z081"/>
<dbReference type="InterPro" id="IPR051785">
    <property type="entry name" value="MMCE/EMCE_epimerase"/>
</dbReference>
<dbReference type="InterPro" id="IPR004360">
    <property type="entry name" value="Glyas_Fos-R_dOase_dom"/>
</dbReference>
<dbReference type="GO" id="GO:0046872">
    <property type="term" value="F:metal ion binding"/>
    <property type="evidence" value="ECO:0007669"/>
    <property type="project" value="UniProtKB-KW"/>
</dbReference>
<evidence type="ECO:0000256" key="1">
    <source>
        <dbReference type="ARBA" id="ARBA00022723"/>
    </source>
</evidence>
<dbReference type="PROSITE" id="PS51819">
    <property type="entry name" value="VOC"/>
    <property type="match status" value="1"/>
</dbReference>
<evidence type="ECO:0000313" key="4">
    <source>
        <dbReference type="Proteomes" id="UP000191135"/>
    </source>
</evidence>
<accession>A0A1U9Z081</accession>
<evidence type="ECO:0000313" key="3">
    <source>
        <dbReference type="EMBL" id="AQZ51050.1"/>
    </source>
</evidence>